<gene>
    <name evidence="1" type="ORF">GGH11_02885</name>
</gene>
<evidence type="ECO:0000313" key="2">
    <source>
        <dbReference type="Proteomes" id="UP000435423"/>
    </source>
</evidence>
<reference evidence="1 2" key="1">
    <citation type="submission" date="2019-10" db="EMBL/GenBank/DDBJ databases">
        <title>Streptococcis sp, isolated from the respiratory tract of Marmot.</title>
        <authorList>
            <person name="Zhang G."/>
        </authorList>
    </citation>
    <scope>NUCLEOTIDE SEQUENCE [LARGE SCALE GENOMIC DNA]</scope>
    <source>
        <strain evidence="2">zg-70</strain>
    </source>
</reference>
<accession>A0A6I4R811</accession>
<comment type="caution">
    <text evidence="1">The sequence shown here is derived from an EMBL/GenBank/DDBJ whole genome shotgun (WGS) entry which is preliminary data.</text>
</comment>
<sequence length="160" mass="16993">MKNGTWWRKPVSTTYSKTGYKTWKQVSGDVSRFNTVKTAKNTEDFLNGTGEFVKGKGVKGVAKSVGVFGGTLAVLDGVTIYFERVDQYGATSAAIDGVAHTGTAVGAMYIGAIIGSAIPIPVIGTVAGAAGGVVLNNLFNIVYDGFSHGKWEWGNLFKFW</sequence>
<evidence type="ECO:0000313" key="1">
    <source>
        <dbReference type="EMBL" id="MWV55926.1"/>
    </source>
</evidence>
<organism evidence="1 2">
    <name type="scientific">Streptococcus zhangguiae</name>
    <dbReference type="NCBI Taxonomy" id="2664091"/>
    <lineage>
        <taxon>Bacteria</taxon>
        <taxon>Bacillati</taxon>
        <taxon>Bacillota</taxon>
        <taxon>Bacilli</taxon>
        <taxon>Lactobacillales</taxon>
        <taxon>Streptococcaceae</taxon>
        <taxon>Streptococcus</taxon>
    </lineage>
</organism>
<proteinExistence type="predicted"/>
<dbReference type="Proteomes" id="UP000435423">
    <property type="component" value="Unassembled WGS sequence"/>
</dbReference>
<protein>
    <submittedName>
        <fullName evidence="1">Uncharacterized protein</fullName>
    </submittedName>
</protein>
<name>A0A6I4R811_9STRE</name>
<dbReference type="AlphaFoldDB" id="A0A6I4R811"/>
<dbReference type="EMBL" id="WUBJ01000003">
    <property type="protein sequence ID" value="MWV55926.1"/>
    <property type="molecule type" value="Genomic_DNA"/>
</dbReference>